<evidence type="ECO:0000256" key="1">
    <source>
        <dbReference type="ARBA" id="ARBA00023152"/>
    </source>
</evidence>
<dbReference type="GO" id="GO:0005737">
    <property type="term" value="C:cytoplasm"/>
    <property type="evidence" value="ECO:0007669"/>
    <property type="project" value="TreeGrafter"/>
</dbReference>
<dbReference type="InterPro" id="IPR013078">
    <property type="entry name" value="His_Pase_superF_clade-1"/>
</dbReference>
<accession>A0A1H6D4T3</accession>
<keyword evidence="4" id="KW-1185">Reference proteome</keyword>
<sequence length="244" mass="27169">MAGVRNLESLILTRHGESTGNLAHQAARDAPGDRIEEVDLCDRDADVPLSERGRLQAVALGRRLAALPPSERPTAVVSSPYVRSLDTARIALAELQDPPDLLVDERLRDREMGVLYRLTPHGVRVRYPEEAERSRRLGKFYYRPPGGESWADMLLRLRSAYLDIDLDHPGGRVLVVVHDAVVVLTRYIVEGLSERELMEIERTPIGNCSFTRWVRRDGVLRPAEYNDTAHLSEPAGAPAPTAAP</sequence>
<dbReference type="AlphaFoldDB" id="A0A1H6D4T3"/>
<dbReference type="PANTHER" id="PTHR48100">
    <property type="entry name" value="BROAD-SPECIFICITY PHOSPHATASE YOR283W-RELATED"/>
    <property type="match status" value="1"/>
</dbReference>
<dbReference type="Proteomes" id="UP000236723">
    <property type="component" value="Unassembled WGS sequence"/>
</dbReference>
<dbReference type="PANTHER" id="PTHR48100:SF1">
    <property type="entry name" value="HISTIDINE PHOSPHATASE FAMILY PROTEIN-RELATED"/>
    <property type="match status" value="1"/>
</dbReference>
<dbReference type="CDD" id="cd07067">
    <property type="entry name" value="HP_PGM_like"/>
    <property type="match status" value="1"/>
</dbReference>
<evidence type="ECO:0000256" key="2">
    <source>
        <dbReference type="ARBA" id="ARBA00023235"/>
    </source>
</evidence>
<evidence type="ECO:0000313" key="3">
    <source>
        <dbReference type="EMBL" id="SEG80379.1"/>
    </source>
</evidence>
<dbReference type="PROSITE" id="PS00175">
    <property type="entry name" value="PG_MUTASE"/>
    <property type="match status" value="1"/>
</dbReference>
<evidence type="ECO:0000313" key="4">
    <source>
        <dbReference type="Proteomes" id="UP000236723"/>
    </source>
</evidence>
<dbReference type="SUPFAM" id="SSF53254">
    <property type="entry name" value="Phosphoglycerate mutase-like"/>
    <property type="match status" value="1"/>
</dbReference>
<keyword evidence="2" id="KW-0413">Isomerase</keyword>
<organism evidence="3 4">
    <name type="scientific">Thermomonospora echinospora</name>
    <dbReference type="NCBI Taxonomy" id="1992"/>
    <lineage>
        <taxon>Bacteria</taxon>
        <taxon>Bacillati</taxon>
        <taxon>Actinomycetota</taxon>
        <taxon>Actinomycetes</taxon>
        <taxon>Streptosporangiales</taxon>
        <taxon>Thermomonosporaceae</taxon>
        <taxon>Thermomonospora</taxon>
    </lineage>
</organism>
<reference evidence="4" key="1">
    <citation type="submission" date="2016-10" db="EMBL/GenBank/DDBJ databases">
        <authorList>
            <person name="Varghese N."/>
            <person name="Submissions S."/>
        </authorList>
    </citation>
    <scope>NUCLEOTIDE SEQUENCE [LARGE SCALE GENOMIC DNA]</scope>
    <source>
        <strain evidence="4">DSM 43163</strain>
    </source>
</reference>
<dbReference type="InterPro" id="IPR050275">
    <property type="entry name" value="PGM_Phosphatase"/>
</dbReference>
<proteinExistence type="predicted"/>
<name>A0A1H6D4T3_9ACTN</name>
<gene>
    <name evidence="3" type="ORF">SAMN04489712_11371</name>
</gene>
<dbReference type="RefSeq" id="WP_200827473.1">
    <property type="nucleotide sequence ID" value="NZ_FNVO01000013.1"/>
</dbReference>
<dbReference type="SMART" id="SM00855">
    <property type="entry name" value="PGAM"/>
    <property type="match status" value="1"/>
</dbReference>
<protein>
    <submittedName>
        <fullName evidence="3">Broad specificity phosphatase PhoE</fullName>
    </submittedName>
</protein>
<dbReference type="GO" id="GO:0016791">
    <property type="term" value="F:phosphatase activity"/>
    <property type="evidence" value="ECO:0007669"/>
    <property type="project" value="TreeGrafter"/>
</dbReference>
<dbReference type="InterPro" id="IPR001345">
    <property type="entry name" value="PG/BPGM_mutase_AS"/>
</dbReference>
<dbReference type="Gene3D" id="3.40.50.1240">
    <property type="entry name" value="Phosphoglycerate mutase-like"/>
    <property type="match status" value="1"/>
</dbReference>
<keyword evidence="1" id="KW-0324">Glycolysis</keyword>
<dbReference type="Pfam" id="PF00300">
    <property type="entry name" value="His_Phos_1"/>
    <property type="match status" value="1"/>
</dbReference>
<dbReference type="EMBL" id="FNVO01000013">
    <property type="protein sequence ID" value="SEG80379.1"/>
    <property type="molecule type" value="Genomic_DNA"/>
</dbReference>
<dbReference type="InterPro" id="IPR029033">
    <property type="entry name" value="His_PPase_superfam"/>
</dbReference>